<feature type="region of interest" description="Disordered" evidence="1">
    <location>
        <begin position="218"/>
        <end position="315"/>
    </location>
</feature>
<evidence type="ECO:0000313" key="3">
    <source>
        <dbReference type="Proteomes" id="UP000823749"/>
    </source>
</evidence>
<dbReference type="Proteomes" id="UP000823749">
    <property type="component" value="Chromosome 1"/>
</dbReference>
<proteinExistence type="predicted"/>
<protein>
    <submittedName>
        <fullName evidence="2">Uncharacterized protein</fullName>
    </submittedName>
</protein>
<feature type="region of interest" description="Disordered" evidence="1">
    <location>
        <begin position="84"/>
        <end position="202"/>
    </location>
</feature>
<feature type="compositionally biased region" description="Low complexity" evidence="1">
    <location>
        <begin position="254"/>
        <end position="263"/>
    </location>
</feature>
<gene>
    <name evidence="2" type="ORF">RHGRI_001067</name>
</gene>
<keyword evidence="3" id="KW-1185">Reference proteome</keyword>
<comment type="caution">
    <text evidence="2">The sequence shown here is derived from an EMBL/GenBank/DDBJ whole genome shotgun (WGS) entry which is preliminary data.</text>
</comment>
<name>A0AAV6LK25_9ERIC</name>
<feature type="compositionally biased region" description="Low complexity" evidence="1">
    <location>
        <begin position="183"/>
        <end position="200"/>
    </location>
</feature>
<dbReference type="EMBL" id="JACTNZ010000001">
    <property type="protein sequence ID" value="KAG5565055.1"/>
    <property type="molecule type" value="Genomic_DNA"/>
</dbReference>
<accession>A0AAV6LK25</accession>
<dbReference type="AlphaFoldDB" id="A0AAV6LK25"/>
<sequence length="315" mass="34538">MPQDVTVNPSTTLKFTQWWHNSMAVYNGTPLAKAFLKYINAIPSTPKNIAPEGSKTFSDDGFGDIEPSDGEKEVEQPMPVAAIPLQSIPPPTTFRRKKHTRTLVSISEGPRKTLSSPKRRKALIADSDEDTVSYPGTGRVTRSTQAIKEQAMVEEEEKEKQAAELDEQDKLSSFSRKRPSHRSLSTQTSDISSSHQSPSQEVPIVEPINEENLDTMVDLNQVGNPEDSSEPLNLEASNVGNSIDFPPAVPETPLPESLETPTSQEVDKSVHAPTEISPPLVDTLIPETDEPPTLEEISPLETHSPEATAHMILGY</sequence>
<evidence type="ECO:0000313" key="2">
    <source>
        <dbReference type="EMBL" id="KAG5565055.1"/>
    </source>
</evidence>
<evidence type="ECO:0000256" key="1">
    <source>
        <dbReference type="SAM" id="MobiDB-lite"/>
    </source>
</evidence>
<organism evidence="2 3">
    <name type="scientific">Rhododendron griersonianum</name>
    <dbReference type="NCBI Taxonomy" id="479676"/>
    <lineage>
        <taxon>Eukaryota</taxon>
        <taxon>Viridiplantae</taxon>
        <taxon>Streptophyta</taxon>
        <taxon>Embryophyta</taxon>
        <taxon>Tracheophyta</taxon>
        <taxon>Spermatophyta</taxon>
        <taxon>Magnoliopsida</taxon>
        <taxon>eudicotyledons</taxon>
        <taxon>Gunneridae</taxon>
        <taxon>Pentapetalae</taxon>
        <taxon>asterids</taxon>
        <taxon>Ericales</taxon>
        <taxon>Ericaceae</taxon>
        <taxon>Ericoideae</taxon>
        <taxon>Rhodoreae</taxon>
        <taxon>Rhododendron</taxon>
    </lineage>
</organism>
<reference evidence="2" key="1">
    <citation type="submission" date="2020-08" db="EMBL/GenBank/DDBJ databases">
        <title>Plant Genome Project.</title>
        <authorList>
            <person name="Zhang R.-G."/>
        </authorList>
    </citation>
    <scope>NUCLEOTIDE SEQUENCE</scope>
    <source>
        <strain evidence="2">WSP0</strain>
        <tissue evidence="2">Leaf</tissue>
    </source>
</reference>